<dbReference type="InterPro" id="IPR001590">
    <property type="entry name" value="Peptidase_M12B"/>
</dbReference>
<evidence type="ECO:0000313" key="4">
    <source>
        <dbReference type="EMBL" id="QQT99595.1"/>
    </source>
</evidence>
<dbReference type="GO" id="GO:0006508">
    <property type="term" value="P:proteolysis"/>
    <property type="evidence" value="ECO:0007669"/>
    <property type="project" value="InterPro"/>
</dbReference>
<organism evidence="4 5">
    <name type="scientific">Myroides odoratus</name>
    <name type="common">Flavobacterium odoratum</name>
    <dbReference type="NCBI Taxonomy" id="256"/>
    <lineage>
        <taxon>Bacteria</taxon>
        <taxon>Pseudomonadati</taxon>
        <taxon>Bacteroidota</taxon>
        <taxon>Flavobacteriia</taxon>
        <taxon>Flavobacteriales</taxon>
        <taxon>Flavobacteriaceae</taxon>
        <taxon>Myroides</taxon>
    </lineage>
</organism>
<dbReference type="InterPro" id="IPR055015">
    <property type="entry name" value="GCX_COOH"/>
</dbReference>
<dbReference type="Gene3D" id="3.40.390.10">
    <property type="entry name" value="Collagenase (Catalytic Domain)"/>
    <property type="match status" value="1"/>
</dbReference>
<keyword evidence="4" id="KW-0645">Protease</keyword>
<protein>
    <submittedName>
        <fullName evidence="4">Zinc-dependent metalloprotease</fullName>
    </submittedName>
</protein>
<dbReference type="InterPro" id="IPR024079">
    <property type="entry name" value="MetalloPept_cat_dom_sf"/>
</dbReference>
<sequence length="606" mass="67744">MKKIVILFVWCLGLSALGQENLIYQQIQNEKLNGEKFTPVQGAFKPDKLDPTVAKEFKNSKEVDFFQFDAKAISHKERSFSLDLPLHNKTMTLELVAVDDSFYDYVVTTDKGETFASNREIRHYRGVVKGDKSSLVAISFFEDEVGGIIANDEGNFNLEVLNKQKGVIFYKDMNLIKQPTFECPVEQTAKDVGYDPKVLQYQSKLDITAASTKCVRMYFETKYDMYQTKGSVLRVEHFVSTVFNQVALLYKNENINTLISTIKVWTTEDPFTGGTTSDLLDQFRDYLSSYNGDLAQLLTFKSVGGGIAYYRGLCGSPNWSTSVSSLYATEVINQNYSWNVFVMAHEFGHSLNAHHTHDCVWNGNDTAIDGCGPTAGYETNCAVAPLPIQGTIMSYCHAVSSVGINLNLGFGIQPGNAMRDYVANASCLTGCGALCYTDMTLNGVVPNAVYDSRQVSNRITAKNKIQSGGKALYLGKSIVLENGFKASEGSVFMAKVLPCTTAYWYTERNQMEDTRNLAVMGNEENTSVMNWLQLYPNPTSDQVTVTSNQTVVFWELFNEIGQTSSRAKVNHQKEFQVDLTHLKKGLYLIRFTMEDGTSNSQKIMKK</sequence>
<dbReference type="GeneID" id="93529110"/>
<feature type="domain" description="Peptidase M12B" evidence="3">
    <location>
        <begin position="213"/>
        <end position="396"/>
    </location>
</feature>
<reference evidence="4 5" key="1">
    <citation type="submission" date="2021-01" db="EMBL/GenBank/DDBJ databases">
        <title>FDA dAtabase for Regulatory Grade micrObial Sequences (FDA-ARGOS): Supporting development and validation of Infectious Disease Dx tests.</title>
        <authorList>
            <person name="Sproer C."/>
            <person name="Gronow S."/>
            <person name="Severitt S."/>
            <person name="Schroder I."/>
            <person name="Tallon L."/>
            <person name="Sadzewicz L."/>
            <person name="Zhao X."/>
            <person name="Boylan J."/>
            <person name="Ott S."/>
            <person name="Bowen H."/>
            <person name="Vavikolanu K."/>
            <person name="Mehta A."/>
            <person name="Aluvathingal J."/>
            <person name="Nadendla S."/>
            <person name="Lowell S."/>
            <person name="Myers T."/>
            <person name="Yan Y."/>
            <person name="Sichtig H."/>
        </authorList>
    </citation>
    <scope>NUCLEOTIDE SEQUENCE [LARGE SCALE GENOMIC DNA]</scope>
    <source>
        <strain evidence="4 5">FDAARGOS_1131</strain>
    </source>
</reference>
<evidence type="ECO:0000256" key="1">
    <source>
        <dbReference type="ARBA" id="ARBA00022729"/>
    </source>
</evidence>
<dbReference type="AlphaFoldDB" id="A0A9Q7E7K6"/>
<dbReference type="PANTHER" id="PTHR11905">
    <property type="entry name" value="ADAM A DISINTEGRIN AND METALLOPROTEASE DOMAIN"/>
    <property type="match status" value="1"/>
</dbReference>
<evidence type="ECO:0000259" key="3">
    <source>
        <dbReference type="PROSITE" id="PS50215"/>
    </source>
</evidence>
<dbReference type="NCBIfam" id="TIGR04183">
    <property type="entry name" value="Por_Secre_tail"/>
    <property type="match status" value="1"/>
</dbReference>
<keyword evidence="4" id="KW-0378">Hydrolase</keyword>
<keyword evidence="4" id="KW-0482">Metalloprotease</keyword>
<evidence type="ECO:0000313" key="5">
    <source>
        <dbReference type="Proteomes" id="UP000596202"/>
    </source>
</evidence>
<dbReference type="RefSeq" id="WP_002987744.1">
    <property type="nucleotide sequence ID" value="NZ_CP068108.1"/>
</dbReference>
<evidence type="ECO:0000256" key="2">
    <source>
        <dbReference type="SAM" id="SignalP"/>
    </source>
</evidence>
<gene>
    <name evidence="4" type="ORF">I6I88_15640</name>
</gene>
<keyword evidence="1 2" id="KW-0732">Signal</keyword>
<dbReference type="SUPFAM" id="SSF55486">
    <property type="entry name" value="Metalloproteases ('zincins'), catalytic domain"/>
    <property type="match status" value="1"/>
</dbReference>
<dbReference type="Proteomes" id="UP000596202">
    <property type="component" value="Chromosome"/>
</dbReference>
<dbReference type="PROSITE" id="PS50215">
    <property type="entry name" value="ADAM_MEPRO"/>
    <property type="match status" value="1"/>
</dbReference>
<dbReference type="GO" id="GO:0004222">
    <property type="term" value="F:metalloendopeptidase activity"/>
    <property type="evidence" value="ECO:0007669"/>
    <property type="project" value="InterPro"/>
</dbReference>
<dbReference type="OrthoDB" id="1182309at2"/>
<dbReference type="Pfam" id="PF13688">
    <property type="entry name" value="Reprolysin_5"/>
    <property type="match status" value="1"/>
</dbReference>
<accession>A0A9Q7E7K6</accession>
<name>A0A9Q7E7K6_MYROD</name>
<dbReference type="Pfam" id="PF18962">
    <property type="entry name" value="Por_Secre_tail"/>
    <property type="match status" value="1"/>
</dbReference>
<proteinExistence type="predicted"/>
<dbReference type="NCBIfam" id="NF045639">
    <property type="entry name" value="GCX_COOH"/>
    <property type="match status" value="1"/>
</dbReference>
<dbReference type="InterPro" id="IPR026444">
    <property type="entry name" value="Secre_tail"/>
</dbReference>
<feature type="chain" id="PRO_5040182133" evidence="2">
    <location>
        <begin position="19"/>
        <end position="606"/>
    </location>
</feature>
<feature type="signal peptide" evidence="2">
    <location>
        <begin position="1"/>
        <end position="18"/>
    </location>
</feature>
<dbReference type="PANTHER" id="PTHR11905:SF159">
    <property type="entry name" value="ADAM METALLOPROTEASE"/>
    <property type="match status" value="1"/>
</dbReference>
<dbReference type="EMBL" id="CP068108">
    <property type="protein sequence ID" value="QQT99595.1"/>
    <property type="molecule type" value="Genomic_DNA"/>
</dbReference>